<keyword evidence="6" id="KW-1185">Reference proteome</keyword>
<dbReference type="InterPro" id="IPR046349">
    <property type="entry name" value="C1-like_sf"/>
</dbReference>
<reference evidence="5 6" key="1">
    <citation type="submission" date="2024-01" db="EMBL/GenBank/DDBJ databases">
        <title>Genome assemblies of Stephania.</title>
        <authorList>
            <person name="Yang L."/>
        </authorList>
    </citation>
    <scope>NUCLEOTIDE SEQUENCE [LARGE SCALE GENOMIC DNA]</scope>
    <source>
        <strain evidence="5">YNDBR</strain>
        <tissue evidence="5">Leaf</tissue>
    </source>
</reference>
<dbReference type="AlphaFoldDB" id="A0AAP0LFR0"/>
<name>A0AAP0LFR0_9MAGN</name>
<protein>
    <recommendedName>
        <fullName evidence="4">Phorbol-ester/DAG-type domain-containing protein</fullName>
    </recommendedName>
</protein>
<keyword evidence="2" id="KW-0677">Repeat</keyword>
<dbReference type="PROSITE" id="PS50081">
    <property type="entry name" value="ZF_DAG_PE_2"/>
    <property type="match status" value="1"/>
</dbReference>
<dbReference type="InterPro" id="IPR002219">
    <property type="entry name" value="PKC_DAG/PE"/>
</dbReference>
<dbReference type="EMBL" id="JBBNAF010000001">
    <property type="protein sequence ID" value="KAK9170502.1"/>
    <property type="molecule type" value="Genomic_DNA"/>
</dbReference>
<evidence type="ECO:0000256" key="2">
    <source>
        <dbReference type="ARBA" id="ARBA00022737"/>
    </source>
</evidence>
<dbReference type="Proteomes" id="UP001420932">
    <property type="component" value="Unassembled WGS sequence"/>
</dbReference>
<dbReference type="SUPFAM" id="SSF57889">
    <property type="entry name" value="Cysteine-rich domain"/>
    <property type="match status" value="2"/>
</dbReference>
<evidence type="ECO:0000256" key="3">
    <source>
        <dbReference type="ARBA" id="ARBA00022833"/>
    </source>
</evidence>
<dbReference type="PANTHER" id="PTHR46477:SF5">
    <property type="entry name" value="PHORBOL-ESTER_DAG-TYPE DOMAIN-CONTAINING PROTEIN"/>
    <property type="match status" value="1"/>
</dbReference>
<keyword evidence="1" id="KW-0479">Metal-binding</keyword>
<comment type="caution">
    <text evidence="5">The sequence shown here is derived from an EMBL/GenBank/DDBJ whole genome shotgun (WGS) entry which is preliminary data.</text>
</comment>
<proteinExistence type="predicted"/>
<accession>A0AAP0LFR0</accession>
<sequence>MIYTKLGHYSHPEHKLKLIHSHTPYKCDGCMDIGFGLRYRCNPCNFDLHKDCMFATSSANHAFYKDSVFKFHDSPPGERDRFCDACGGDVKGFVYHCKAHNRDLHPCCRNLPCRIEGDGVVLNLKEKVTSKCYWCGKRELWEGVTGWSYVSTCKTYHFHVSCVKDILVKRWEKEYFNGDGNCSSVSGGALEIDRNPDLELVPYQGGGGGRFAKYLKMVKFVVKLIVSTLLGDPTAIVASIIEAII</sequence>
<evidence type="ECO:0000259" key="4">
    <source>
        <dbReference type="PROSITE" id="PS50081"/>
    </source>
</evidence>
<evidence type="ECO:0000256" key="1">
    <source>
        <dbReference type="ARBA" id="ARBA00022723"/>
    </source>
</evidence>
<dbReference type="InterPro" id="IPR004146">
    <property type="entry name" value="DC1"/>
</dbReference>
<dbReference type="PANTHER" id="PTHR46477">
    <property type="entry name" value="CYSTEINE/HISTIDINE-RICH C1 DOMAIN FAMILY PROTEIN"/>
    <property type="match status" value="1"/>
</dbReference>
<gene>
    <name evidence="5" type="ORF">Syun_002642</name>
</gene>
<keyword evidence="3" id="KW-0862">Zinc</keyword>
<dbReference type="Gene3D" id="3.30.60.20">
    <property type="match status" value="1"/>
</dbReference>
<organism evidence="5 6">
    <name type="scientific">Stephania yunnanensis</name>
    <dbReference type="NCBI Taxonomy" id="152371"/>
    <lineage>
        <taxon>Eukaryota</taxon>
        <taxon>Viridiplantae</taxon>
        <taxon>Streptophyta</taxon>
        <taxon>Embryophyta</taxon>
        <taxon>Tracheophyta</taxon>
        <taxon>Spermatophyta</taxon>
        <taxon>Magnoliopsida</taxon>
        <taxon>Ranunculales</taxon>
        <taxon>Menispermaceae</taxon>
        <taxon>Menispermoideae</taxon>
        <taxon>Cissampelideae</taxon>
        <taxon>Stephania</taxon>
    </lineage>
</organism>
<evidence type="ECO:0000313" key="6">
    <source>
        <dbReference type="Proteomes" id="UP001420932"/>
    </source>
</evidence>
<dbReference type="Pfam" id="PF03107">
    <property type="entry name" value="C1_2"/>
    <property type="match status" value="1"/>
</dbReference>
<feature type="domain" description="Phorbol-ester/DAG-type" evidence="4">
    <location>
        <begin position="13"/>
        <end position="60"/>
    </location>
</feature>
<dbReference type="GO" id="GO:0046872">
    <property type="term" value="F:metal ion binding"/>
    <property type="evidence" value="ECO:0007669"/>
    <property type="project" value="UniProtKB-KW"/>
</dbReference>
<evidence type="ECO:0000313" key="5">
    <source>
        <dbReference type="EMBL" id="KAK9170502.1"/>
    </source>
</evidence>